<evidence type="ECO:0000313" key="5">
    <source>
        <dbReference type="Proteomes" id="UP000260814"/>
    </source>
</evidence>
<evidence type="ECO:0000313" key="4">
    <source>
        <dbReference type="EMBL" id="RGM84730.1"/>
    </source>
</evidence>
<feature type="signal peptide" evidence="2">
    <location>
        <begin position="1"/>
        <end position="22"/>
    </location>
</feature>
<dbReference type="Pfam" id="PF13004">
    <property type="entry name" value="BACON"/>
    <property type="match status" value="1"/>
</dbReference>
<dbReference type="Gene3D" id="3.80.10.10">
    <property type="entry name" value="Ribonuclease Inhibitor"/>
    <property type="match status" value="1"/>
</dbReference>
<evidence type="ECO:0000256" key="1">
    <source>
        <dbReference type="ARBA" id="ARBA00004196"/>
    </source>
</evidence>
<feature type="chain" id="PRO_5017766715" description="BACON domain-containing protein" evidence="2">
    <location>
        <begin position="23"/>
        <end position="586"/>
    </location>
</feature>
<dbReference type="PANTHER" id="PTHR48059:SF30">
    <property type="entry name" value="OS06G0587000 PROTEIN"/>
    <property type="match status" value="1"/>
</dbReference>
<dbReference type="CDD" id="cd14948">
    <property type="entry name" value="BACON"/>
    <property type="match status" value="1"/>
</dbReference>
<keyword evidence="2" id="KW-0732">Signal</keyword>
<accession>A0A3E4Z3P3</accession>
<dbReference type="Proteomes" id="UP000260814">
    <property type="component" value="Unassembled WGS sequence"/>
</dbReference>
<reference evidence="4 5" key="1">
    <citation type="submission" date="2018-08" db="EMBL/GenBank/DDBJ databases">
        <title>A genome reference for cultivated species of the human gut microbiota.</title>
        <authorList>
            <person name="Zou Y."/>
            <person name="Xue W."/>
            <person name="Luo G."/>
        </authorList>
    </citation>
    <scope>NUCLEOTIDE SEQUENCE [LARGE SCALE GENOMIC DNA]</scope>
    <source>
        <strain evidence="4 5">OM06-2</strain>
    </source>
</reference>
<dbReference type="InterPro" id="IPR024361">
    <property type="entry name" value="BACON"/>
</dbReference>
<evidence type="ECO:0000256" key="2">
    <source>
        <dbReference type="SAM" id="SignalP"/>
    </source>
</evidence>
<evidence type="ECO:0000259" key="3">
    <source>
        <dbReference type="Pfam" id="PF13004"/>
    </source>
</evidence>
<dbReference type="InterPro" id="IPR013783">
    <property type="entry name" value="Ig-like_fold"/>
</dbReference>
<gene>
    <name evidence="4" type="ORF">DXB87_16970</name>
</gene>
<dbReference type="EMBL" id="QSTW01000040">
    <property type="protein sequence ID" value="RGM84730.1"/>
    <property type="molecule type" value="Genomic_DNA"/>
</dbReference>
<dbReference type="InterPro" id="IPR051848">
    <property type="entry name" value="PGIP"/>
</dbReference>
<dbReference type="GO" id="GO:0030313">
    <property type="term" value="C:cell envelope"/>
    <property type="evidence" value="ECO:0007669"/>
    <property type="project" value="UniProtKB-SubCell"/>
</dbReference>
<dbReference type="SUPFAM" id="SSF52058">
    <property type="entry name" value="L domain-like"/>
    <property type="match status" value="1"/>
</dbReference>
<dbReference type="Gene3D" id="2.60.40.10">
    <property type="entry name" value="Immunoglobulins"/>
    <property type="match status" value="1"/>
</dbReference>
<dbReference type="AlphaFoldDB" id="A0A3E4Z3P3"/>
<dbReference type="PANTHER" id="PTHR48059">
    <property type="entry name" value="POLYGALACTURONASE INHIBITOR 1"/>
    <property type="match status" value="1"/>
</dbReference>
<name>A0A3E4Z3P3_9BACT</name>
<organism evidence="4 5">
    <name type="scientific">Phocaeicola plebeius</name>
    <dbReference type="NCBI Taxonomy" id="310297"/>
    <lineage>
        <taxon>Bacteria</taxon>
        <taxon>Pseudomonadati</taxon>
        <taxon>Bacteroidota</taxon>
        <taxon>Bacteroidia</taxon>
        <taxon>Bacteroidales</taxon>
        <taxon>Bacteroidaceae</taxon>
        <taxon>Phocaeicola</taxon>
    </lineage>
</organism>
<comment type="caution">
    <text evidence="4">The sequence shown here is derived from an EMBL/GenBank/DDBJ whole genome shotgun (WGS) entry which is preliminary data.</text>
</comment>
<dbReference type="RefSeq" id="WP_117703031.1">
    <property type="nucleotide sequence ID" value="NZ_QSTW01000040.1"/>
</dbReference>
<sequence length="586" mass="66898">MKHLLKIALGLVLCLGVFTACDDDDDNAAISGFSLSTTEVAANAEGGKETVTVSSEGEWVAKSSEPWLSISPANGFGNTECVISIDEALKNEVREAEIRFMPKGQTPQVITVTQLGYGKMIYVKETKVDLKASDLYNKRHFEAVITANVPFKIVYEWLTEKQPKADQPEEDNKLKDWLWVEKKNEPVFNLESARPKTYKVRFEWKMNPEWIERQAKINFEPLKEGLKADEEITITPILVTQAASPVITDDRAGDSLAIQTIHERLQSDIAFNFSENMMYWENVTLWKRTDKDLPAPEAVGRVRSVNFGTVTIKESLPQEVKYLKYLETFQVYGNANTMLLNIALENHICELKYLKNLQIGGYGLVSLPEDFKKLGQTLVSLDLSANNFTGVPAVLTKENFPALRKLMLNGNRRWTVGSLKDTQYNKDTELGFHINMNEDPREIDQLFLWDTLEELVLSYNYLEGSLPTYEGRTEIPVWKGDELPKDTLSFLKDKNIPKILPNAKRLTLNLNYFTGELPKWLLYHPHLLDWFPEVLIFNQQEMGRDSKGAPVQFSNAPTNFEYYFKAYPLYKGKYEVAGDDEIIKPE</sequence>
<protein>
    <recommendedName>
        <fullName evidence="3">BACON domain-containing protein</fullName>
    </recommendedName>
</protein>
<comment type="subcellular location">
    <subcellularLocation>
        <location evidence="1">Cell envelope</location>
    </subcellularLocation>
</comment>
<proteinExistence type="predicted"/>
<feature type="domain" description="BACON" evidence="3">
    <location>
        <begin position="58"/>
        <end position="114"/>
    </location>
</feature>
<dbReference type="InterPro" id="IPR032675">
    <property type="entry name" value="LRR_dom_sf"/>
</dbReference>
<dbReference type="PROSITE" id="PS51257">
    <property type="entry name" value="PROKAR_LIPOPROTEIN"/>
    <property type="match status" value="1"/>
</dbReference>